<protein>
    <submittedName>
        <fullName evidence="2">Uncharacterized protein</fullName>
    </submittedName>
</protein>
<comment type="caution">
    <text evidence="2">The sequence shown here is derived from an EMBL/GenBank/DDBJ whole genome shotgun (WGS) entry which is preliminary data.</text>
</comment>
<organism evidence="2 3">
    <name type="scientific">Paralvinella palmiformis</name>
    <dbReference type="NCBI Taxonomy" id="53620"/>
    <lineage>
        <taxon>Eukaryota</taxon>
        <taxon>Metazoa</taxon>
        <taxon>Spiralia</taxon>
        <taxon>Lophotrochozoa</taxon>
        <taxon>Annelida</taxon>
        <taxon>Polychaeta</taxon>
        <taxon>Sedentaria</taxon>
        <taxon>Canalipalpata</taxon>
        <taxon>Terebellida</taxon>
        <taxon>Terebelliformia</taxon>
        <taxon>Alvinellidae</taxon>
        <taxon>Paralvinella</taxon>
    </lineage>
</organism>
<evidence type="ECO:0000256" key="1">
    <source>
        <dbReference type="SAM" id="MobiDB-lite"/>
    </source>
</evidence>
<dbReference type="EMBL" id="JAODUP010000242">
    <property type="protein sequence ID" value="KAK2155361.1"/>
    <property type="molecule type" value="Genomic_DNA"/>
</dbReference>
<evidence type="ECO:0000313" key="2">
    <source>
        <dbReference type="EMBL" id="KAK2155361.1"/>
    </source>
</evidence>
<name>A0AAD9JMC9_9ANNE</name>
<dbReference type="AlphaFoldDB" id="A0AAD9JMC9"/>
<reference evidence="2" key="1">
    <citation type="journal article" date="2023" name="Mol. Biol. Evol.">
        <title>Third-Generation Sequencing Reveals the Adaptive Role of the Epigenome in Three Deep-Sea Polychaetes.</title>
        <authorList>
            <person name="Perez M."/>
            <person name="Aroh O."/>
            <person name="Sun Y."/>
            <person name="Lan Y."/>
            <person name="Juniper S.K."/>
            <person name="Young C.R."/>
            <person name="Angers B."/>
            <person name="Qian P.Y."/>
        </authorList>
    </citation>
    <scope>NUCLEOTIDE SEQUENCE</scope>
    <source>
        <strain evidence="2">P08H-3</strain>
    </source>
</reference>
<proteinExistence type="predicted"/>
<accession>A0AAD9JMC9</accession>
<feature type="region of interest" description="Disordered" evidence="1">
    <location>
        <begin position="1"/>
        <end position="33"/>
    </location>
</feature>
<sequence length="55" mass="6126">MVRHESYANLSMCMNRAHPGQEKDRKDSGSKSAGSQSLLFVISLFTFGLPVNRII</sequence>
<feature type="compositionally biased region" description="Basic and acidic residues" evidence="1">
    <location>
        <begin position="19"/>
        <end position="29"/>
    </location>
</feature>
<gene>
    <name evidence="2" type="ORF">LSH36_242g07030</name>
</gene>
<dbReference type="Proteomes" id="UP001208570">
    <property type="component" value="Unassembled WGS sequence"/>
</dbReference>
<keyword evidence="3" id="KW-1185">Reference proteome</keyword>
<evidence type="ECO:0000313" key="3">
    <source>
        <dbReference type="Proteomes" id="UP001208570"/>
    </source>
</evidence>